<dbReference type="InterPro" id="IPR029068">
    <property type="entry name" value="Glyas_Bleomycin-R_OHBP_Dase"/>
</dbReference>
<dbReference type="EMBL" id="LQQR01000005">
    <property type="protein sequence ID" value="KZE23090.1"/>
    <property type="molecule type" value="Genomic_DNA"/>
</dbReference>
<dbReference type="InterPro" id="IPR009725">
    <property type="entry name" value="3_dmu_93_MTrfase"/>
</dbReference>
<evidence type="ECO:0000313" key="2">
    <source>
        <dbReference type="EMBL" id="KZE23090.1"/>
    </source>
</evidence>
<dbReference type="Proteomes" id="UP000076612">
    <property type="component" value="Unassembled WGS sequence"/>
</dbReference>
<evidence type="ECO:0000259" key="1">
    <source>
        <dbReference type="Pfam" id="PF06983"/>
    </source>
</evidence>
<name>A0AB34XV26_9MICO</name>
<dbReference type="CDD" id="cd06588">
    <property type="entry name" value="PhnB_like"/>
    <property type="match status" value="1"/>
</dbReference>
<dbReference type="PIRSF" id="PIRSF021700">
    <property type="entry name" value="3_dmu_93_MTrfase"/>
    <property type="match status" value="1"/>
</dbReference>
<proteinExistence type="predicted"/>
<evidence type="ECO:0000313" key="3">
    <source>
        <dbReference type="Proteomes" id="UP000076612"/>
    </source>
</evidence>
<dbReference type="SUPFAM" id="SSF54593">
    <property type="entry name" value="Glyoxalase/Bleomycin resistance protein/Dihydroxybiphenyl dioxygenase"/>
    <property type="match status" value="1"/>
</dbReference>
<accession>A0AB34XV26</accession>
<gene>
    <name evidence="2" type="ORF">AVW13_05085</name>
</gene>
<feature type="domain" description="PhnB-like" evidence="1">
    <location>
        <begin position="6"/>
        <end position="130"/>
    </location>
</feature>
<dbReference type="Gene3D" id="3.30.720.100">
    <property type="match status" value="1"/>
</dbReference>
<dbReference type="Gene3D" id="3.30.720.110">
    <property type="match status" value="1"/>
</dbReference>
<dbReference type="Pfam" id="PF06983">
    <property type="entry name" value="3-dmu-9_3-mt"/>
    <property type="match status" value="1"/>
</dbReference>
<protein>
    <recommendedName>
        <fullName evidence="1">PhnB-like domain-containing protein</fullName>
    </recommendedName>
</protein>
<sequence length="162" mass="16934">MSGIQQLSPFLMFENGRAEEALNFYVDLFGGEVVLIDRYGPENPAMDGRVRLATFAIAGTQVNIIDSPVPHGFGFTPALSLFYRATSQAELDRLWTGLLGGGGHALMPLGDYGFGPFGWLNDRYGVSWQLNLAAADAGVGDGADGGAAGGGMAGNGMAERTA</sequence>
<dbReference type="AlphaFoldDB" id="A0AB34XV26"/>
<comment type="caution">
    <text evidence="2">The sequence shown here is derived from an EMBL/GenBank/DDBJ whole genome shotgun (WGS) entry which is preliminary data.</text>
</comment>
<organism evidence="2 3">
    <name type="scientific">Brevibacterium casei</name>
    <dbReference type="NCBI Taxonomy" id="33889"/>
    <lineage>
        <taxon>Bacteria</taxon>
        <taxon>Bacillati</taxon>
        <taxon>Actinomycetota</taxon>
        <taxon>Actinomycetes</taxon>
        <taxon>Micrococcales</taxon>
        <taxon>Brevibacteriaceae</taxon>
        <taxon>Brevibacterium</taxon>
    </lineage>
</organism>
<reference evidence="3" key="1">
    <citation type="submission" date="2016-01" db="EMBL/GenBank/DDBJ databases">
        <title>Draft genome of Chromobacterium sp. F49.</title>
        <authorList>
            <person name="Hong K.W."/>
        </authorList>
    </citation>
    <scope>NUCLEOTIDE SEQUENCE [LARGE SCALE GENOMIC DNA]</scope>
    <source>
        <strain evidence="3">M40</strain>
    </source>
</reference>
<dbReference type="InterPro" id="IPR028973">
    <property type="entry name" value="PhnB-like"/>
</dbReference>
<dbReference type="PANTHER" id="PTHR33990:SF4">
    <property type="entry name" value="PHNB-LIKE DOMAIN-CONTAINING PROTEIN"/>
    <property type="match status" value="1"/>
</dbReference>
<dbReference type="RefSeq" id="WP_063248988.1">
    <property type="nucleotide sequence ID" value="NZ_CBDRLP010000002.1"/>
</dbReference>
<dbReference type="PANTHER" id="PTHR33990">
    <property type="entry name" value="PROTEIN YJDN-RELATED"/>
    <property type="match status" value="1"/>
</dbReference>